<organism evidence="3">
    <name type="scientific">Gaeumannomyces tritici (strain R3-111a-1)</name>
    <name type="common">Wheat and barley take-all root rot fungus</name>
    <name type="synonym">Gaeumannomyces graminis var. tritici</name>
    <dbReference type="NCBI Taxonomy" id="644352"/>
    <lineage>
        <taxon>Eukaryota</taxon>
        <taxon>Fungi</taxon>
        <taxon>Dikarya</taxon>
        <taxon>Ascomycota</taxon>
        <taxon>Pezizomycotina</taxon>
        <taxon>Sordariomycetes</taxon>
        <taxon>Sordariomycetidae</taxon>
        <taxon>Magnaporthales</taxon>
        <taxon>Magnaporthaceae</taxon>
        <taxon>Gaeumannomyces</taxon>
    </lineage>
</organism>
<evidence type="ECO:0000313" key="3">
    <source>
        <dbReference type="EMBL" id="EJT72417.1"/>
    </source>
</evidence>
<dbReference type="VEuPathDB" id="FungiDB:GGTG_09283"/>
<evidence type="ECO:0000256" key="1">
    <source>
        <dbReference type="SAM" id="MobiDB-lite"/>
    </source>
</evidence>
<dbReference type="PANTHER" id="PTHR33112">
    <property type="entry name" value="DOMAIN PROTEIN, PUTATIVE-RELATED"/>
    <property type="match status" value="1"/>
</dbReference>
<dbReference type="STRING" id="644352.J3P6Y7"/>
<reference evidence="5" key="1">
    <citation type="submission" date="2010-07" db="EMBL/GenBank/DDBJ databases">
        <title>The genome sequence of Gaeumannomyces graminis var. tritici strain R3-111a-1.</title>
        <authorList>
            <consortium name="The Broad Institute Genome Sequencing Platform"/>
            <person name="Ma L.-J."/>
            <person name="Dead R."/>
            <person name="Young S."/>
            <person name="Zeng Q."/>
            <person name="Koehrsen M."/>
            <person name="Alvarado L."/>
            <person name="Berlin A."/>
            <person name="Chapman S.B."/>
            <person name="Chen Z."/>
            <person name="Freedman E."/>
            <person name="Gellesch M."/>
            <person name="Goldberg J."/>
            <person name="Griggs A."/>
            <person name="Gujja S."/>
            <person name="Heilman E.R."/>
            <person name="Heiman D."/>
            <person name="Hepburn T."/>
            <person name="Howarth C."/>
            <person name="Jen D."/>
            <person name="Larson L."/>
            <person name="Mehta T."/>
            <person name="Neiman D."/>
            <person name="Pearson M."/>
            <person name="Roberts A."/>
            <person name="Saif S."/>
            <person name="Shea T."/>
            <person name="Shenoy N."/>
            <person name="Sisk P."/>
            <person name="Stolte C."/>
            <person name="Sykes S."/>
            <person name="Walk T."/>
            <person name="White J."/>
            <person name="Yandava C."/>
            <person name="Haas B."/>
            <person name="Nusbaum C."/>
            <person name="Birren B."/>
        </authorList>
    </citation>
    <scope>NUCLEOTIDE SEQUENCE [LARGE SCALE GENOMIC DNA]</scope>
    <source>
        <strain evidence="5">R3-111a-1</strain>
    </source>
</reference>
<proteinExistence type="predicted"/>
<protein>
    <recommendedName>
        <fullName evidence="2">Heterokaryon incompatibility domain-containing protein</fullName>
    </recommendedName>
</protein>
<dbReference type="AlphaFoldDB" id="J3P6Y7"/>
<dbReference type="EnsemblFungi" id="EJT72417">
    <property type="protein sequence ID" value="EJT72417"/>
    <property type="gene ID" value="GGTG_09283"/>
</dbReference>
<feature type="domain" description="Heterokaryon incompatibility" evidence="2">
    <location>
        <begin position="208"/>
        <end position="357"/>
    </location>
</feature>
<dbReference type="Proteomes" id="UP000006039">
    <property type="component" value="Unassembled WGS sequence"/>
</dbReference>
<dbReference type="InterPro" id="IPR010730">
    <property type="entry name" value="HET"/>
</dbReference>
<evidence type="ECO:0000313" key="4">
    <source>
        <dbReference type="EnsemblFungi" id="EJT72417"/>
    </source>
</evidence>
<gene>
    <name evidence="4" type="primary">20349741</name>
    <name evidence="3" type="ORF">GGTG_09283</name>
</gene>
<dbReference type="GeneID" id="20349741"/>
<dbReference type="RefSeq" id="XP_009225391.1">
    <property type="nucleotide sequence ID" value="XM_009227127.1"/>
</dbReference>
<keyword evidence="5" id="KW-1185">Reference proteome</keyword>
<evidence type="ECO:0000259" key="2">
    <source>
        <dbReference type="Pfam" id="PF06985"/>
    </source>
</evidence>
<dbReference type="OrthoDB" id="5078889at2759"/>
<dbReference type="Pfam" id="PF06985">
    <property type="entry name" value="HET"/>
    <property type="match status" value="1"/>
</dbReference>
<name>J3P6Y7_GAET3</name>
<accession>J3P6Y7</accession>
<sequence length="730" mass="80228">MSLLCQTCNDVVFVPVDEGDGLEFKAVLHPNLAALEMSPRPIAAQSALLCWYPTSDWEFASLDDDEVDYPTSVHFMHPLGSDFLKIGQPEVLSKGRWAQGYHQQLDEGLASSAGAKRIAQETAILGPCPSTLGTATAIDDSTGSDAAMHLAARWINTCRQGHKSCQGTWGSQAGSILPTRLLDLSHALGPEGVVLVVKTATLARATEYATLSHRWTPDNPCTLTTSNQDELGSKGIHISKLSRTFAEACVTTRKLAIGHLWIDSLCILQDSGADKANEIPLMADYYENAVLNVAAAAESVGGLWRTRDGRATTPFKLPASLQIPGLVPYTKKLMLDLAPRLQAPPSHLDSRGWILQERIFPLRTLFFDSYWISFDCAEMAASESCPGGIAKPPDSPKSLGDALGSNSGRDYSLSAAGGRIRRLRELSDAAATSGRRLSRADRKGAYTLWQRVVEDYSRRALTFESDRFPAIAALAARMAGLLDDTYVAGLWRSRMLEGLEWDCSGKYWRERRRISVRRAPSWSWACLEHRLEHTPPDPSSREGRLPYGVGYENIVDDVVDEVELLSVEGVGRSALDGSPDAKLVVRGRPVRSRVYKSDDVPRLVGTSTHSERLESIPAGVKVTAVDDLIPPNDKSRTDRLYWRIHAAGTDGTGDRGMMTMTVMVDDYEQMEKCGGVAWVLPLRQKHITGFWLLFSLVLREVSDGVFERVGVVNGKQDTMLWAQEKTVMLV</sequence>
<dbReference type="EMBL" id="GL385399">
    <property type="protein sequence ID" value="EJT72417.1"/>
    <property type="molecule type" value="Genomic_DNA"/>
</dbReference>
<dbReference type="PANTHER" id="PTHR33112:SF9">
    <property type="entry name" value="HETEROKARYON INCOMPATIBILITY DOMAIN-CONTAINING PROTEIN"/>
    <property type="match status" value="1"/>
</dbReference>
<reference evidence="4" key="5">
    <citation type="submission" date="2018-04" db="UniProtKB">
        <authorList>
            <consortium name="EnsemblFungi"/>
        </authorList>
    </citation>
    <scope>IDENTIFICATION</scope>
    <source>
        <strain evidence="4">R3-111a-1</strain>
    </source>
</reference>
<reference evidence="4" key="4">
    <citation type="journal article" date="2015" name="G3 (Bethesda)">
        <title>Genome sequences of three phytopathogenic species of the Magnaporthaceae family of fungi.</title>
        <authorList>
            <person name="Okagaki L.H."/>
            <person name="Nunes C.C."/>
            <person name="Sailsbery J."/>
            <person name="Clay B."/>
            <person name="Brown D."/>
            <person name="John T."/>
            <person name="Oh Y."/>
            <person name="Young N."/>
            <person name="Fitzgerald M."/>
            <person name="Haas B.J."/>
            <person name="Zeng Q."/>
            <person name="Young S."/>
            <person name="Adiconis X."/>
            <person name="Fan L."/>
            <person name="Levin J.Z."/>
            <person name="Mitchell T.K."/>
            <person name="Okubara P.A."/>
            <person name="Farman M.L."/>
            <person name="Kohn L.M."/>
            <person name="Birren B."/>
            <person name="Ma L.-J."/>
            <person name="Dean R.A."/>
        </authorList>
    </citation>
    <scope>NUCLEOTIDE SEQUENCE</scope>
    <source>
        <strain evidence="4">R3-111a-1</strain>
    </source>
</reference>
<dbReference type="HOGENOM" id="CLU_002639_2_12_1"/>
<dbReference type="eggNOG" id="ENOG502T8MU">
    <property type="taxonomic scope" value="Eukaryota"/>
</dbReference>
<reference evidence="3" key="2">
    <citation type="submission" date="2010-07" db="EMBL/GenBank/DDBJ databases">
        <authorList>
            <consortium name="The Broad Institute Genome Sequencing Platform"/>
            <consortium name="Broad Institute Genome Sequencing Center for Infectious Disease"/>
            <person name="Ma L.-J."/>
            <person name="Dead R."/>
            <person name="Young S."/>
            <person name="Zeng Q."/>
            <person name="Koehrsen M."/>
            <person name="Alvarado L."/>
            <person name="Berlin A."/>
            <person name="Chapman S.B."/>
            <person name="Chen Z."/>
            <person name="Freedman E."/>
            <person name="Gellesch M."/>
            <person name="Goldberg J."/>
            <person name="Griggs A."/>
            <person name="Gujja S."/>
            <person name="Heilman E.R."/>
            <person name="Heiman D."/>
            <person name="Hepburn T."/>
            <person name="Howarth C."/>
            <person name="Jen D."/>
            <person name="Larson L."/>
            <person name="Mehta T."/>
            <person name="Neiman D."/>
            <person name="Pearson M."/>
            <person name="Roberts A."/>
            <person name="Saif S."/>
            <person name="Shea T."/>
            <person name="Shenoy N."/>
            <person name="Sisk P."/>
            <person name="Stolte C."/>
            <person name="Sykes S."/>
            <person name="Walk T."/>
            <person name="White J."/>
            <person name="Yandava C."/>
            <person name="Haas B."/>
            <person name="Nusbaum C."/>
            <person name="Birren B."/>
        </authorList>
    </citation>
    <scope>NUCLEOTIDE SEQUENCE</scope>
    <source>
        <strain evidence="3">R3-111a-1</strain>
    </source>
</reference>
<feature type="region of interest" description="Disordered" evidence="1">
    <location>
        <begin position="385"/>
        <end position="410"/>
    </location>
</feature>
<evidence type="ECO:0000313" key="5">
    <source>
        <dbReference type="Proteomes" id="UP000006039"/>
    </source>
</evidence>
<reference evidence="3" key="3">
    <citation type="submission" date="2010-09" db="EMBL/GenBank/DDBJ databases">
        <title>Annotation of Gaeumannomyces graminis var. tritici R3-111a-1.</title>
        <authorList>
            <consortium name="The Broad Institute Genome Sequencing Platform"/>
            <person name="Ma L.-J."/>
            <person name="Dead R."/>
            <person name="Young S.K."/>
            <person name="Zeng Q."/>
            <person name="Gargeya S."/>
            <person name="Fitzgerald M."/>
            <person name="Haas B."/>
            <person name="Abouelleil A."/>
            <person name="Alvarado L."/>
            <person name="Arachchi H.M."/>
            <person name="Berlin A."/>
            <person name="Brown A."/>
            <person name="Chapman S.B."/>
            <person name="Chen Z."/>
            <person name="Dunbar C."/>
            <person name="Freedman E."/>
            <person name="Gearin G."/>
            <person name="Gellesch M."/>
            <person name="Goldberg J."/>
            <person name="Griggs A."/>
            <person name="Gujja S."/>
            <person name="Heiman D."/>
            <person name="Howarth C."/>
            <person name="Larson L."/>
            <person name="Lui A."/>
            <person name="MacDonald P.J.P."/>
            <person name="Mehta T."/>
            <person name="Montmayeur A."/>
            <person name="Murphy C."/>
            <person name="Neiman D."/>
            <person name="Pearson M."/>
            <person name="Priest M."/>
            <person name="Roberts A."/>
            <person name="Saif S."/>
            <person name="Shea T."/>
            <person name="Shenoy N."/>
            <person name="Sisk P."/>
            <person name="Stolte C."/>
            <person name="Sykes S."/>
            <person name="Yandava C."/>
            <person name="Wortman J."/>
            <person name="Nusbaum C."/>
            <person name="Birren B."/>
        </authorList>
    </citation>
    <scope>NUCLEOTIDE SEQUENCE</scope>
    <source>
        <strain evidence="3">R3-111a-1</strain>
    </source>
</reference>